<reference evidence="3" key="1">
    <citation type="submission" date="2023-06" db="EMBL/GenBank/DDBJ databases">
        <title>Survivors Of The Sea: Transcriptome response of Skeletonema marinoi to long-term dormancy.</title>
        <authorList>
            <person name="Pinder M.I.M."/>
            <person name="Kourtchenko O."/>
            <person name="Robertson E.K."/>
            <person name="Larsson T."/>
            <person name="Maumus F."/>
            <person name="Osuna-Cruz C.M."/>
            <person name="Vancaester E."/>
            <person name="Stenow R."/>
            <person name="Vandepoele K."/>
            <person name="Ploug H."/>
            <person name="Bruchert V."/>
            <person name="Godhe A."/>
            <person name="Topel M."/>
        </authorList>
    </citation>
    <scope>NUCLEOTIDE SEQUENCE</scope>
    <source>
        <strain evidence="3">R05AC</strain>
    </source>
</reference>
<feature type="region of interest" description="Disordered" evidence="1">
    <location>
        <begin position="1"/>
        <end position="35"/>
    </location>
</feature>
<dbReference type="PANTHER" id="PTHR21727">
    <property type="entry name" value="PHOSPHORYLATED CTD INTERACTING FACTOR 1"/>
    <property type="match status" value="1"/>
</dbReference>
<dbReference type="Proteomes" id="UP001224775">
    <property type="component" value="Unassembled WGS sequence"/>
</dbReference>
<dbReference type="EC" id="2.1.1.62" evidence="3"/>
<dbReference type="GO" id="GO:0016422">
    <property type="term" value="F:mRNA (2'-O-methyladenosine-N6-)-methyltransferase activity"/>
    <property type="evidence" value="ECO:0007669"/>
    <property type="project" value="UniProtKB-EC"/>
</dbReference>
<feature type="region of interest" description="Disordered" evidence="1">
    <location>
        <begin position="172"/>
        <end position="200"/>
    </location>
</feature>
<feature type="compositionally biased region" description="Polar residues" evidence="1">
    <location>
        <begin position="77"/>
        <end position="99"/>
    </location>
</feature>
<dbReference type="AlphaFoldDB" id="A0AAD8Y1X1"/>
<dbReference type="EMBL" id="JATAAI010000026">
    <property type="protein sequence ID" value="KAK1737341.1"/>
    <property type="molecule type" value="Genomic_DNA"/>
</dbReference>
<evidence type="ECO:0000256" key="1">
    <source>
        <dbReference type="SAM" id="MobiDB-lite"/>
    </source>
</evidence>
<feature type="domain" description="PCIF1 WW" evidence="2">
    <location>
        <begin position="391"/>
        <end position="583"/>
    </location>
</feature>
<organism evidence="3 4">
    <name type="scientific">Skeletonema marinoi</name>
    <dbReference type="NCBI Taxonomy" id="267567"/>
    <lineage>
        <taxon>Eukaryota</taxon>
        <taxon>Sar</taxon>
        <taxon>Stramenopiles</taxon>
        <taxon>Ochrophyta</taxon>
        <taxon>Bacillariophyta</taxon>
        <taxon>Coscinodiscophyceae</taxon>
        <taxon>Thalassiosirophycidae</taxon>
        <taxon>Thalassiosirales</taxon>
        <taxon>Skeletonemataceae</taxon>
        <taxon>Skeletonema</taxon>
        <taxon>Skeletonema marinoi-dohrnii complex</taxon>
    </lineage>
</organism>
<gene>
    <name evidence="3" type="ORF">QTG54_012208</name>
</gene>
<name>A0AAD8Y1X1_9STRA</name>
<proteinExistence type="predicted"/>
<evidence type="ECO:0000313" key="4">
    <source>
        <dbReference type="Proteomes" id="UP001224775"/>
    </source>
</evidence>
<keyword evidence="4" id="KW-1185">Reference proteome</keyword>
<feature type="compositionally biased region" description="Low complexity" evidence="1">
    <location>
        <begin position="332"/>
        <end position="347"/>
    </location>
</feature>
<feature type="compositionally biased region" description="Basic and acidic residues" evidence="1">
    <location>
        <begin position="562"/>
        <end position="572"/>
    </location>
</feature>
<evidence type="ECO:0000259" key="2">
    <source>
        <dbReference type="Pfam" id="PF12237"/>
    </source>
</evidence>
<sequence>MPKSSGSSSGPPKKKKRKLDKKQSNKKKSSSQSELSTVCNITGIGGGDGQGGLAGDNIDDIWGNELDCLNELATAQAGGSPSANIKDNATAEESQSLMPQNPPPTLKEIPNLRVELARHLQVETLSIFLLQACPGLRMPTFERWLMDSKLEESDRVQSIAENWVTDPSSKLHFKNQKKKYGRAAQHSEENATQGREDARRMKESRILLDAEKSTIHSEGNQLSDVDRLVMKARTLIDPVLPGNPLESDPSSTRLVDEIVANKLKLNKSDETITKEQAEQIVSELLSRCSESVKEIQQLQNRFGTYQQFGFGKKRNKNSSGSSTSGLVRAEWPSGDSTTTKKSSPDDSVCSLSYITTKKKTASASVSSDNKDEAQKKTKPFIVKVNGQHYHKLRQLFDKTYMSTDSSVTKDQMTHAFHAALFAIIIRYSTLAGAQQLNDLRGGGMQGAVHDTVFDCFTKWFGTSPHSSGTECFASPFNANIAHYYSAFPSPDIDGFFGSQGDFFRLDAKTLRPGWYEANPPFSPGVMQKMAKRLMELLDIARERDIDVTFIVVIPSCQVDSNSSKDGEDASNERKKKKKKRKKQKHDSEEDEPSNTNALTNAIHHSALSSFKMLVKNCTSHIVLSKRDHGYVEGSQHLRPTQFKESQYDTSVIVLRSKSFTEIDAEAFEADLREAFKSRHLIELQQRRDCN</sequence>
<comment type="caution">
    <text evidence="3">The sequence shown here is derived from an EMBL/GenBank/DDBJ whole genome shotgun (WGS) entry which is preliminary data.</text>
</comment>
<dbReference type="InterPro" id="IPR039881">
    <property type="entry name" value="PCIF1-like"/>
</dbReference>
<dbReference type="Pfam" id="PF12237">
    <property type="entry name" value="PCIF1_WW"/>
    <property type="match status" value="1"/>
</dbReference>
<dbReference type="GO" id="GO:0099122">
    <property type="term" value="F:RNA polymerase II C-terminal domain binding"/>
    <property type="evidence" value="ECO:0007669"/>
    <property type="project" value="InterPro"/>
</dbReference>
<dbReference type="PANTHER" id="PTHR21727:SF0">
    <property type="entry name" value="MRNA (2'-O-METHYLADENOSINE-N(6)-)-METHYLTRANSFERASE"/>
    <property type="match status" value="1"/>
</dbReference>
<keyword evidence="3" id="KW-0808">Transferase</keyword>
<feature type="compositionally biased region" description="Basic residues" evidence="1">
    <location>
        <begin position="573"/>
        <end position="584"/>
    </location>
</feature>
<feature type="region of interest" description="Disordered" evidence="1">
    <location>
        <begin position="559"/>
        <end position="597"/>
    </location>
</feature>
<protein>
    <submittedName>
        <fullName evidence="3">mRNA (2'-O-methyladenosine-N(6)-)-methyltransferase</fullName>
        <ecNumber evidence="3">2.1.1.62</ecNumber>
    </submittedName>
</protein>
<accession>A0AAD8Y1X1</accession>
<dbReference type="InterPro" id="IPR022035">
    <property type="entry name" value="PCIF1_WW"/>
</dbReference>
<evidence type="ECO:0000313" key="3">
    <source>
        <dbReference type="EMBL" id="KAK1737341.1"/>
    </source>
</evidence>
<feature type="compositionally biased region" description="Basic residues" evidence="1">
    <location>
        <begin position="172"/>
        <end position="181"/>
    </location>
</feature>
<feature type="compositionally biased region" description="Low complexity" evidence="1">
    <location>
        <begin position="1"/>
        <end position="11"/>
    </location>
</feature>
<feature type="region of interest" description="Disordered" evidence="1">
    <location>
        <begin position="309"/>
        <end position="347"/>
    </location>
</feature>
<feature type="compositionally biased region" description="Basic residues" evidence="1">
    <location>
        <begin position="12"/>
        <end position="29"/>
    </location>
</feature>
<feature type="region of interest" description="Disordered" evidence="1">
    <location>
        <begin position="76"/>
        <end position="103"/>
    </location>
</feature>
<keyword evidence="3" id="KW-0489">Methyltransferase</keyword>
<dbReference type="GO" id="GO:0032259">
    <property type="term" value="P:methylation"/>
    <property type="evidence" value="ECO:0007669"/>
    <property type="project" value="UniProtKB-KW"/>
</dbReference>
<feature type="compositionally biased region" description="Basic and acidic residues" evidence="1">
    <location>
        <begin position="185"/>
        <end position="200"/>
    </location>
</feature>